<protein>
    <submittedName>
        <fullName evidence="2">Uncharacterized protein</fullName>
    </submittedName>
</protein>
<dbReference type="HOGENOM" id="CLU_2015291_0_0_1"/>
<feature type="region of interest" description="Disordered" evidence="1">
    <location>
        <begin position="56"/>
        <end position="76"/>
    </location>
</feature>
<gene>
    <name evidence="2" type="ORF">PV06_07153</name>
</gene>
<keyword evidence="3" id="KW-1185">Reference proteome</keyword>
<organism evidence="2 3">
    <name type="scientific">Exophiala oligosperma</name>
    <dbReference type="NCBI Taxonomy" id="215243"/>
    <lineage>
        <taxon>Eukaryota</taxon>
        <taxon>Fungi</taxon>
        <taxon>Dikarya</taxon>
        <taxon>Ascomycota</taxon>
        <taxon>Pezizomycotina</taxon>
        <taxon>Eurotiomycetes</taxon>
        <taxon>Chaetothyriomycetidae</taxon>
        <taxon>Chaetothyriales</taxon>
        <taxon>Herpotrichiellaceae</taxon>
        <taxon>Exophiala</taxon>
    </lineage>
</organism>
<dbReference type="VEuPathDB" id="FungiDB:PV06_07153"/>
<feature type="compositionally biased region" description="Basic and acidic residues" evidence="1">
    <location>
        <begin position="61"/>
        <end position="76"/>
    </location>
</feature>
<dbReference type="Proteomes" id="UP000053342">
    <property type="component" value="Unassembled WGS sequence"/>
</dbReference>
<proteinExistence type="predicted"/>
<dbReference type="EMBL" id="KN847337">
    <property type="protein sequence ID" value="KIW41612.1"/>
    <property type="molecule type" value="Genomic_DNA"/>
</dbReference>
<evidence type="ECO:0000313" key="3">
    <source>
        <dbReference type="Proteomes" id="UP000053342"/>
    </source>
</evidence>
<dbReference type="GeneID" id="27359227"/>
<reference evidence="2 3" key="1">
    <citation type="submission" date="2015-01" db="EMBL/GenBank/DDBJ databases">
        <title>The Genome Sequence of Exophiala oligosperma CBS72588.</title>
        <authorList>
            <consortium name="The Broad Institute Genomics Platform"/>
            <person name="Cuomo C."/>
            <person name="de Hoog S."/>
            <person name="Gorbushina A."/>
            <person name="Stielow B."/>
            <person name="Teixiera M."/>
            <person name="Abouelleil A."/>
            <person name="Chapman S.B."/>
            <person name="Priest M."/>
            <person name="Young S.K."/>
            <person name="Wortman J."/>
            <person name="Nusbaum C."/>
            <person name="Birren B."/>
        </authorList>
    </citation>
    <scope>NUCLEOTIDE SEQUENCE [LARGE SCALE GENOMIC DNA]</scope>
    <source>
        <strain evidence="2 3">CBS 72588</strain>
    </source>
</reference>
<feature type="region of interest" description="Disordered" evidence="1">
    <location>
        <begin position="93"/>
        <end position="123"/>
    </location>
</feature>
<dbReference type="AlphaFoldDB" id="A0A0D2BVZ9"/>
<evidence type="ECO:0000313" key="2">
    <source>
        <dbReference type="EMBL" id="KIW41612.1"/>
    </source>
</evidence>
<dbReference type="RefSeq" id="XP_016261828.1">
    <property type="nucleotide sequence ID" value="XM_016408348.1"/>
</dbReference>
<accession>A0A0D2BVZ9</accession>
<sequence length="123" mass="13187">MLASPPPPKEGRLVLGVGAIGSVSSGESRSPGGLVVLYKPETTTLRETMVIAPLLGPAKGTENKAHENEHTGKEDHDSVEQLFLFLFVEKSRKSRAKHFRTKPTLSTTSQVELPLPGCSEVPA</sequence>
<evidence type="ECO:0000256" key="1">
    <source>
        <dbReference type="SAM" id="MobiDB-lite"/>
    </source>
</evidence>
<name>A0A0D2BVZ9_9EURO</name>